<feature type="domain" description="AAA+ ATPase" evidence="16">
    <location>
        <begin position="160"/>
        <end position="354"/>
    </location>
</feature>
<sequence>MTDLLTRICETAEAVARVPAPVYGGRVLRYDGLILECSGFPASPGARCRIETADGVGATGEVVGFSNGRNLLFLDQPGARITCECRVHKLPGGHDIRIGPDILGRVVDAEGVPLDGRLAPECSETRSLAGREQNPLARLPVDQPLDVGVRVINAALTVGRGQRLGIIAGSGVGKSVLIEMMTRYTNADVIVVGLIGERAREVGDFVGKVMTAENRDRTCVVAVPADRSPLLRLRAAHRATAIAEYFRDQGKQVMLIMDSLTRVAHARREIGLALGEQPTAKGYPPSVVSMIPGLIERAGPGLPGQGSITAFYTILADGDDTTNDPVVDTARAILDGHYVLSRKQAQMGIYPAIDLPHSLSRVMKDIVTPEHERAAHKLRRMISLYLENRDMMLMGAYAKGQDPALDEAVTLWPRIEAFIRQGIHEPASLTDSIEELMTLTGGAA</sequence>
<evidence type="ECO:0000256" key="2">
    <source>
        <dbReference type="ARBA" id="ARBA00008936"/>
    </source>
</evidence>
<reference evidence="18" key="1">
    <citation type="journal article" date="2019" name="Int. J. Syst. Evol. Microbiol.">
        <title>The Global Catalogue of Microorganisms (GCM) 10K type strain sequencing project: providing services to taxonomists for standard genome sequencing and annotation.</title>
        <authorList>
            <consortium name="The Broad Institute Genomics Platform"/>
            <consortium name="The Broad Institute Genome Sequencing Center for Infectious Disease"/>
            <person name="Wu L."/>
            <person name="Ma J."/>
        </authorList>
    </citation>
    <scope>NUCLEOTIDE SEQUENCE [LARGE SCALE GENOMIC DNA]</scope>
    <source>
        <strain evidence="18">CGMCC 1.12478</strain>
    </source>
</reference>
<dbReference type="RefSeq" id="WP_188484246.1">
    <property type="nucleotide sequence ID" value="NZ_BMFC01000023.1"/>
</dbReference>
<dbReference type="SUPFAM" id="SSF52540">
    <property type="entry name" value="P-loop containing nucleoside triphosphate hydrolases"/>
    <property type="match status" value="1"/>
</dbReference>
<evidence type="ECO:0000256" key="9">
    <source>
        <dbReference type="ARBA" id="ARBA00022795"/>
    </source>
</evidence>
<dbReference type="NCBIfam" id="TIGR01026">
    <property type="entry name" value="fliI_yscN"/>
    <property type="match status" value="1"/>
</dbReference>
<evidence type="ECO:0000256" key="13">
    <source>
        <dbReference type="ARBA" id="ARBA00023065"/>
    </source>
</evidence>
<dbReference type="PANTHER" id="PTHR15184">
    <property type="entry name" value="ATP SYNTHASE"/>
    <property type="match status" value="1"/>
</dbReference>
<proteinExistence type="inferred from homology"/>
<evidence type="ECO:0000256" key="10">
    <source>
        <dbReference type="ARBA" id="ARBA00022840"/>
    </source>
</evidence>
<evidence type="ECO:0000256" key="1">
    <source>
        <dbReference type="ARBA" id="ARBA00004496"/>
    </source>
</evidence>
<name>A0ABQ1LF52_9RHOB</name>
<evidence type="ECO:0000256" key="14">
    <source>
        <dbReference type="ARBA" id="ARBA00023225"/>
    </source>
</evidence>
<comment type="subcellular location">
    <subcellularLocation>
        <location evidence="1">Cytoplasm</location>
    </subcellularLocation>
</comment>
<evidence type="ECO:0000256" key="6">
    <source>
        <dbReference type="ARBA" id="ARBA00022490"/>
    </source>
</evidence>
<keyword evidence="11" id="KW-0653">Protein transport</keyword>
<keyword evidence="7" id="KW-0547">Nucleotide-binding</keyword>
<dbReference type="InterPro" id="IPR000194">
    <property type="entry name" value="ATPase_F1/V1/A1_a/bsu_nucl-bd"/>
</dbReference>
<keyword evidence="9" id="KW-1005">Bacterial flagellum biogenesis</keyword>
<keyword evidence="14" id="KW-1006">Bacterial flagellum protein export</keyword>
<dbReference type="EMBL" id="BMFC01000023">
    <property type="protein sequence ID" value="GGC22534.1"/>
    <property type="molecule type" value="Genomic_DNA"/>
</dbReference>
<dbReference type="InterPro" id="IPR027417">
    <property type="entry name" value="P-loop_NTPase"/>
</dbReference>
<evidence type="ECO:0000256" key="8">
    <source>
        <dbReference type="ARBA" id="ARBA00022781"/>
    </source>
</evidence>
<evidence type="ECO:0000256" key="12">
    <source>
        <dbReference type="ARBA" id="ARBA00022967"/>
    </source>
</evidence>
<keyword evidence="18" id="KW-1185">Reference proteome</keyword>
<dbReference type="InterPro" id="IPR003593">
    <property type="entry name" value="AAA+_ATPase"/>
</dbReference>
<keyword evidence="5" id="KW-0813">Transport</keyword>
<evidence type="ECO:0000256" key="7">
    <source>
        <dbReference type="ARBA" id="ARBA00022741"/>
    </source>
</evidence>
<keyword evidence="8" id="KW-0375">Hydrogen ion transport</keyword>
<accession>A0ABQ1LF52</accession>
<dbReference type="EC" id="7.1.2.2" evidence="3"/>
<dbReference type="SMART" id="SM00382">
    <property type="entry name" value="AAA"/>
    <property type="match status" value="1"/>
</dbReference>
<keyword evidence="10" id="KW-0067">ATP-binding</keyword>
<keyword evidence="6" id="KW-0963">Cytoplasm</keyword>
<evidence type="ECO:0000313" key="17">
    <source>
        <dbReference type="EMBL" id="GGC22534.1"/>
    </source>
</evidence>
<comment type="caution">
    <text evidence="17">The sequence shown here is derived from an EMBL/GenBank/DDBJ whole genome shotgun (WGS) entry which is preliminary data.</text>
</comment>
<organism evidence="17 18">
    <name type="scientific">Marivita lacus</name>
    <dbReference type="NCBI Taxonomy" id="1323742"/>
    <lineage>
        <taxon>Bacteria</taxon>
        <taxon>Pseudomonadati</taxon>
        <taxon>Pseudomonadota</taxon>
        <taxon>Alphaproteobacteria</taxon>
        <taxon>Rhodobacterales</taxon>
        <taxon>Roseobacteraceae</taxon>
        <taxon>Marivita</taxon>
    </lineage>
</organism>
<dbReference type="PANTHER" id="PTHR15184:SF81">
    <property type="entry name" value="FLAGELLUM-SPECIFIC ATP SYNTHASE"/>
    <property type="match status" value="1"/>
</dbReference>
<dbReference type="InterPro" id="IPR050053">
    <property type="entry name" value="ATPase_alpha/beta_chains"/>
</dbReference>
<dbReference type="Proteomes" id="UP000645462">
    <property type="component" value="Unassembled WGS sequence"/>
</dbReference>
<dbReference type="Pfam" id="PF00006">
    <property type="entry name" value="ATP-synt_ab"/>
    <property type="match status" value="1"/>
</dbReference>
<evidence type="ECO:0000256" key="11">
    <source>
        <dbReference type="ARBA" id="ARBA00022927"/>
    </source>
</evidence>
<dbReference type="CDD" id="cd01136">
    <property type="entry name" value="ATPase_flagellum-secretory_path_III"/>
    <property type="match status" value="1"/>
</dbReference>
<evidence type="ECO:0000313" key="18">
    <source>
        <dbReference type="Proteomes" id="UP000645462"/>
    </source>
</evidence>
<evidence type="ECO:0000259" key="16">
    <source>
        <dbReference type="SMART" id="SM00382"/>
    </source>
</evidence>
<evidence type="ECO:0000256" key="3">
    <source>
        <dbReference type="ARBA" id="ARBA00012473"/>
    </source>
</evidence>
<evidence type="ECO:0000256" key="4">
    <source>
        <dbReference type="ARBA" id="ARBA00020580"/>
    </source>
</evidence>
<evidence type="ECO:0000256" key="15">
    <source>
        <dbReference type="ARBA" id="ARBA00023310"/>
    </source>
</evidence>
<dbReference type="Gene3D" id="3.40.50.12240">
    <property type="match status" value="1"/>
</dbReference>
<keyword evidence="12" id="KW-1278">Translocase</keyword>
<protein>
    <recommendedName>
        <fullName evidence="4">Flagellum-specific ATP synthase</fullName>
        <ecNumber evidence="3">7.1.2.2</ecNumber>
    </recommendedName>
</protein>
<keyword evidence="13" id="KW-0406">Ion transport</keyword>
<dbReference type="Pfam" id="PF18269">
    <property type="entry name" value="T3SS_ATPase_C"/>
    <property type="match status" value="1"/>
</dbReference>
<evidence type="ECO:0000256" key="5">
    <source>
        <dbReference type="ARBA" id="ARBA00022448"/>
    </source>
</evidence>
<keyword evidence="15" id="KW-0066">ATP synthesis</keyword>
<dbReference type="InterPro" id="IPR005714">
    <property type="entry name" value="ATPase_T3SS_FliI/YscN"/>
</dbReference>
<comment type="similarity">
    <text evidence="2">Belongs to the ATPase alpha/beta chains family.</text>
</comment>
<gene>
    <name evidence="17" type="primary">fliI</name>
    <name evidence="17" type="ORF">GCM10011363_43850</name>
</gene>
<dbReference type="InterPro" id="IPR040627">
    <property type="entry name" value="T3SS_ATPase_C"/>
</dbReference>